<dbReference type="PATRIC" id="fig|1280951.3.peg.2432"/>
<feature type="transmembrane region" description="Helical" evidence="1">
    <location>
        <begin position="22"/>
        <end position="42"/>
    </location>
</feature>
<evidence type="ECO:0000259" key="2">
    <source>
        <dbReference type="Pfam" id="PF20349"/>
    </source>
</evidence>
<keyword evidence="1" id="KW-1133">Transmembrane helix</keyword>
<organism evidence="3 4">
    <name type="scientific">Hyphomonas hirschiana VP5</name>
    <dbReference type="NCBI Taxonomy" id="1280951"/>
    <lineage>
        <taxon>Bacteria</taxon>
        <taxon>Pseudomonadati</taxon>
        <taxon>Pseudomonadota</taxon>
        <taxon>Alphaproteobacteria</taxon>
        <taxon>Hyphomonadales</taxon>
        <taxon>Hyphomonadaceae</taxon>
        <taxon>Hyphomonas</taxon>
    </lineage>
</organism>
<evidence type="ECO:0000256" key="1">
    <source>
        <dbReference type="SAM" id="Phobius"/>
    </source>
</evidence>
<gene>
    <name evidence="3" type="ORF">HHI_12074</name>
</gene>
<accession>A0A059FN53</accession>
<keyword evidence="1" id="KW-0812">Transmembrane</keyword>
<feature type="transmembrane region" description="Helical" evidence="1">
    <location>
        <begin position="132"/>
        <end position="154"/>
    </location>
</feature>
<keyword evidence="1" id="KW-0472">Membrane</keyword>
<name>A0A059FN53_9PROT</name>
<dbReference type="InterPro" id="IPR046586">
    <property type="entry name" value="DUF6644"/>
</dbReference>
<dbReference type="Proteomes" id="UP000025061">
    <property type="component" value="Unassembled WGS sequence"/>
</dbReference>
<evidence type="ECO:0000313" key="3">
    <source>
        <dbReference type="EMBL" id="KCZ91966.1"/>
    </source>
</evidence>
<dbReference type="OrthoDB" id="118399at2"/>
<dbReference type="RefSeq" id="WP_011648330.1">
    <property type="nucleotide sequence ID" value="NZ_ARYI01000010.1"/>
</dbReference>
<keyword evidence="4" id="KW-1185">Reference proteome</keyword>
<proteinExistence type="predicted"/>
<feature type="transmembrane region" description="Helical" evidence="1">
    <location>
        <begin position="90"/>
        <end position="112"/>
    </location>
</feature>
<dbReference type="EMBL" id="ARYI01000010">
    <property type="protein sequence ID" value="KCZ91966.1"/>
    <property type="molecule type" value="Genomic_DNA"/>
</dbReference>
<feature type="domain" description="DUF6644" evidence="2">
    <location>
        <begin position="6"/>
        <end position="155"/>
    </location>
</feature>
<comment type="caution">
    <text evidence="3">The sequence shown here is derived from an EMBL/GenBank/DDBJ whole genome shotgun (WGS) entry which is preliminary data.</text>
</comment>
<protein>
    <recommendedName>
        <fullName evidence="2">DUF6644 domain-containing protein</fullName>
    </recommendedName>
</protein>
<dbReference type="AlphaFoldDB" id="A0A059FN53"/>
<evidence type="ECO:0000313" key="4">
    <source>
        <dbReference type="Proteomes" id="UP000025061"/>
    </source>
</evidence>
<dbReference type="Pfam" id="PF20349">
    <property type="entry name" value="DUF6644"/>
    <property type="match status" value="1"/>
</dbReference>
<reference evidence="3 4" key="1">
    <citation type="submission" date="2013-04" db="EMBL/GenBank/DDBJ databases">
        <title>Hyphomonas hirschiana VP5 Genome Sequencing.</title>
        <authorList>
            <person name="Lai Q."/>
            <person name="Shao Z."/>
        </authorList>
    </citation>
    <scope>NUCLEOTIDE SEQUENCE [LARGE SCALE GENOMIC DNA]</scope>
    <source>
        <strain evidence="3 4">VP5</strain>
    </source>
</reference>
<feature type="transmembrane region" description="Helical" evidence="1">
    <location>
        <begin position="63"/>
        <end position="84"/>
    </location>
</feature>
<sequence>MALPGWIEASWIAETLRSSSDVYMAVNAAHILGIGLLVGAIIPLDLRLLSVGRKWPLQVLAPFLSQCAAWGLALAILTGAALWAVRPAEYLGNTAFVVKMLLLALALGLVGLQHLGRGWRGVLSEGTVSLPVRLLAGASLACWLSILLAGRWIAFL</sequence>